<protein>
    <submittedName>
        <fullName evidence="4">ShKT domain-containing protein</fullName>
    </submittedName>
</protein>
<reference evidence="2 3" key="2">
    <citation type="submission" date="2018-11" db="EMBL/GenBank/DDBJ databases">
        <authorList>
            <consortium name="Pathogen Informatics"/>
        </authorList>
    </citation>
    <scope>NUCLEOTIDE SEQUENCE [LARGE SCALE GENOMIC DNA]</scope>
</reference>
<evidence type="ECO:0000313" key="2">
    <source>
        <dbReference type="EMBL" id="VDN17233.1"/>
    </source>
</evidence>
<evidence type="ECO:0000313" key="3">
    <source>
        <dbReference type="Proteomes" id="UP000271098"/>
    </source>
</evidence>
<organism evidence="4">
    <name type="scientific">Gongylonema pulchrum</name>
    <dbReference type="NCBI Taxonomy" id="637853"/>
    <lineage>
        <taxon>Eukaryota</taxon>
        <taxon>Metazoa</taxon>
        <taxon>Ecdysozoa</taxon>
        <taxon>Nematoda</taxon>
        <taxon>Chromadorea</taxon>
        <taxon>Rhabditida</taxon>
        <taxon>Spirurina</taxon>
        <taxon>Spiruromorpha</taxon>
        <taxon>Spiruroidea</taxon>
        <taxon>Gongylonematidae</taxon>
        <taxon>Gongylonema</taxon>
    </lineage>
</organism>
<gene>
    <name evidence="2" type="ORF">GPUH_LOCUS10284</name>
</gene>
<accession>A0A183DNJ3</accession>
<dbReference type="AlphaFoldDB" id="A0A183DNJ3"/>
<reference evidence="4" key="1">
    <citation type="submission" date="2016-06" db="UniProtKB">
        <authorList>
            <consortium name="WormBaseParasite"/>
        </authorList>
    </citation>
    <scope>IDENTIFICATION</scope>
</reference>
<dbReference type="WBParaSite" id="GPUH_0001029701-mRNA-1">
    <property type="protein sequence ID" value="GPUH_0001029701-mRNA-1"/>
    <property type="gene ID" value="GPUH_0001029701"/>
</dbReference>
<feature type="region of interest" description="Disordered" evidence="1">
    <location>
        <begin position="82"/>
        <end position="103"/>
    </location>
</feature>
<proteinExistence type="predicted"/>
<name>A0A183DNJ3_9BILA</name>
<keyword evidence="3" id="KW-1185">Reference proteome</keyword>
<dbReference type="EMBL" id="UYRT01077911">
    <property type="protein sequence ID" value="VDN17233.1"/>
    <property type="molecule type" value="Genomic_DNA"/>
</dbReference>
<evidence type="ECO:0000313" key="4">
    <source>
        <dbReference type="WBParaSite" id="GPUH_0001029701-mRNA-1"/>
    </source>
</evidence>
<evidence type="ECO:0000256" key="1">
    <source>
        <dbReference type="SAM" id="MobiDB-lite"/>
    </source>
</evidence>
<dbReference type="Proteomes" id="UP000271098">
    <property type="component" value="Unassembled WGS sequence"/>
</dbReference>
<sequence length="117" mass="13560">MLMKVPNVIDKMLFENISHGAEAVFRNTLHSSVPYDKNKKQCKDMRDLCEDIKVWNMDPQDQTVGQFLTMCGPDCNLCQQKIQPKPQQKKQKPKSPPDQKKLKSILEKLRKLFSVSL</sequence>